<sequence length="106" mass="11948">MSDKTYKEQMPFEVLDQIQKKERVTILDVREPDEWESGHIAGAIHIPLGDIARALNELDPKQETIVVCHSGNRSSKACDYLSSMGYNVVNMRGGMSNWSGDMEYGK</sequence>
<dbReference type="SUPFAM" id="SSF52821">
    <property type="entry name" value="Rhodanese/Cell cycle control phosphatase"/>
    <property type="match status" value="1"/>
</dbReference>
<gene>
    <name evidence="2" type="ORF">G9U52_32345</name>
</gene>
<dbReference type="InterPro" id="IPR001763">
    <property type="entry name" value="Rhodanese-like_dom"/>
</dbReference>
<dbReference type="Gene3D" id="3.40.250.10">
    <property type="entry name" value="Rhodanese-like domain"/>
    <property type="match status" value="1"/>
</dbReference>
<name>A0ABX0JGY7_9BACL</name>
<dbReference type="PANTHER" id="PTHR43031:SF17">
    <property type="entry name" value="SULFURTRANSFERASE YTWF-RELATED"/>
    <property type="match status" value="1"/>
</dbReference>
<dbReference type="CDD" id="cd00158">
    <property type="entry name" value="RHOD"/>
    <property type="match status" value="1"/>
</dbReference>
<keyword evidence="3" id="KW-1185">Reference proteome</keyword>
<dbReference type="Proteomes" id="UP001165962">
    <property type="component" value="Unassembled WGS sequence"/>
</dbReference>
<dbReference type="Pfam" id="PF00581">
    <property type="entry name" value="Rhodanese"/>
    <property type="match status" value="1"/>
</dbReference>
<comment type="caution">
    <text evidence="2">The sequence shown here is derived from an EMBL/GenBank/DDBJ whole genome shotgun (WGS) entry which is preliminary data.</text>
</comment>
<feature type="domain" description="Rhodanese" evidence="1">
    <location>
        <begin position="20"/>
        <end position="103"/>
    </location>
</feature>
<protein>
    <submittedName>
        <fullName evidence="2">Rhodanese-like domain-containing protein</fullName>
    </submittedName>
</protein>
<evidence type="ECO:0000313" key="3">
    <source>
        <dbReference type="Proteomes" id="UP001165962"/>
    </source>
</evidence>
<reference evidence="2" key="1">
    <citation type="submission" date="2020-03" db="EMBL/GenBank/DDBJ databases">
        <title>Draft sequencing of Paenibacilllus sp. S3N08.</title>
        <authorList>
            <person name="Kim D.-U."/>
        </authorList>
    </citation>
    <scope>NUCLEOTIDE SEQUENCE</scope>
    <source>
        <strain evidence="2">S3N08</strain>
    </source>
</reference>
<dbReference type="PANTHER" id="PTHR43031">
    <property type="entry name" value="FAD-DEPENDENT OXIDOREDUCTASE"/>
    <property type="match status" value="1"/>
</dbReference>
<dbReference type="InterPro" id="IPR050229">
    <property type="entry name" value="GlpE_sulfurtransferase"/>
</dbReference>
<dbReference type="InterPro" id="IPR036873">
    <property type="entry name" value="Rhodanese-like_dom_sf"/>
</dbReference>
<accession>A0ABX0JGY7</accession>
<dbReference type="SMART" id="SM00450">
    <property type="entry name" value="RHOD"/>
    <property type="match status" value="1"/>
</dbReference>
<evidence type="ECO:0000259" key="1">
    <source>
        <dbReference type="PROSITE" id="PS50206"/>
    </source>
</evidence>
<dbReference type="PROSITE" id="PS50206">
    <property type="entry name" value="RHODANESE_3"/>
    <property type="match status" value="1"/>
</dbReference>
<dbReference type="RefSeq" id="WP_166155462.1">
    <property type="nucleotide sequence ID" value="NZ_JAAOIW010000019.1"/>
</dbReference>
<dbReference type="EMBL" id="JAAOIW010000019">
    <property type="protein sequence ID" value="NHN34486.1"/>
    <property type="molecule type" value="Genomic_DNA"/>
</dbReference>
<organism evidence="2 3">
    <name type="scientific">Paenibacillus agricola</name>
    <dbReference type="NCBI Taxonomy" id="2716264"/>
    <lineage>
        <taxon>Bacteria</taxon>
        <taxon>Bacillati</taxon>
        <taxon>Bacillota</taxon>
        <taxon>Bacilli</taxon>
        <taxon>Bacillales</taxon>
        <taxon>Paenibacillaceae</taxon>
        <taxon>Paenibacillus</taxon>
    </lineage>
</organism>
<proteinExistence type="predicted"/>
<evidence type="ECO:0000313" key="2">
    <source>
        <dbReference type="EMBL" id="NHN34486.1"/>
    </source>
</evidence>